<evidence type="ECO:0000256" key="3">
    <source>
        <dbReference type="ARBA" id="ARBA00022475"/>
    </source>
</evidence>
<comment type="subunit">
    <text evidence="7">Forms a complex with DabA.</text>
</comment>
<feature type="transmembrane region" description="Helical" evidence="7">
    <location>
        <begin position="376"/>
        <end position="396"/>
    </location>
</feature>
<evidence type="ECO:0000256" key="2">
    <source>
        <dbReference type="ARBA" id="ARBA00022448"/>
    </source>
</evidence>
<sequence>MALVLAGAAAAAVAWQAAWPQPLKVAGFTIDRLSATLALLVGLVGAATYRFSTRYLDDAAGRRRFLRWLLITVCAAYALVLSTDLLLLFAAWSLTSAGLHRLLTFYPDRPQALAPARKKFVISRLGDVALLAAIALIWRGWGTTDLHVFIAAVREGAATGAADWVAMLVAVAALTKSAQFPFHSWLPETMESPTPVSALMHAGIINAGGVLLLRFAPLLATAPAALTLLVLIGTLTAALGTVSMWSQVKVKRQLAWSTVAQMGFMMVQCGLTVFPAAALHIVGHGCYKAWSFLRSGGLPASAAPVRPASPVRTLALAALGTLLAIPALRVASSITGFDPSHSPGEMAMSAVVAIAIGQLWVGLFRTSVSGPAAVGWRVVAGVAATFAAAGMAFGIFHGVTVFLAPALGPIQPPTASWAWVLASIPVLTFAGLAVLHACLPALARTRAGRALYVHALHGFYFGAVADRAVERLWPIRARKDVALA</sequence>
<evidence type="ECO:0000313" key="12">
    <source>
        <dbReference type="Proteomes" id="UP000593765"/>
    </source>
</evidence>
<dbReference type="AlphaFoldDB" id="A0A7M2WZ31"/>
<protein>
    <recommendedName>
        <fullName evidence="7">Probable inorganic carbon transporter subunit DabB</fullName>
    </recommendedName>
</protein>
<keyword evidence="3 7" id="KW-1003">Cell membrane</keyword>
<feature type="domain" description="NADH:quinone oxidoreductase/Mrp antiporter transmembrane" evidence="9">
    <location>
        <begin position="82"/>
        <end position="299"/>
    </location>
</feature>
<dbReference type="Pfam" id="PF00361">
    <property type="entry name" value="Proton_antipo_M"/>
    <property type="match status" value="1"/>
</dbReference>
<evidence type="ECO:0000256" key="4">
    <source>
        <dbReference type="ARBA" id="ARBA00022692"/>
    </source>
</evidence>
<dbReference type="GO" id="GO:0005886">
    <property type="term" value="C:plasma membrane"/>
    <property type="evidence" value="ECO:0007669"/>
    <property type="project" value="UniProtKB-SubCell"/>
</dbReference>
<evidence type="ECO:0000256" key="1">
    <source>
        <dbReference type="ARBA" id="ARBA00004127"/>
    </source>
</evidence>
<dbReference type="Pfam" id="PF00662">
    <property type="entry name" value="Proton_antipo_N"/>
    <property type="match status" value="1"/>
</dbReference>
<evidence type="ECO:0000256" key="8">
    <source>
        <dbReference type="RuleBase" id="RU000320"/>
    </source>
</evidence>
<feature type="transmembrane region" description="Helical" evidence="7">
    <location>
        <begin position="416"/>
        <end position="439"/>
    </location>
</feature>
<dbReference type="PANTHER" id="PTHR42829:SF1">
    <property type="entry name" value="INORGANIC CARBON TRANSPORTER SUBUNIT DABB-RELATED"/>
    <property type="match status" value="1"/>
</dbReference>
<dbReference type="InterPro" id="IPR001516">
    <property type="entry name" value="Proton_antipo_N"/>
</dbReference>
<dbReference type="GO" id="GO:0042773">
    <property type="term" value="P:ATP synthesis coupled electron transport"/>
    <property type="evidence" value="ECO:0007669"/>
    <property type="project" value="InterPro"/>
</dbReference>
<feature type="transmembrane region" description="Helical" evidence="7">
    <location>
        <begin position="69"/>
        <end position="92"/>
    </location>
</feature>
<dbReference type="PANTHER" id="PTHR42829">
    <property type="entry name" value="NADH-UBIQUINONE OXIDOREDUCTASE CHAIN 5"/>
    <property type="match status" value="1"/>
</dbReference>
<keyword evidence="6 7" id="KW-0472">Membrane</keyword>
<gene>
    <name evidence="7" type="primary">dabB</name>
    <name evidence="11" type="ORF">IPV69_26750</name>
</gene>
<keyword evidence="12" id="KW-1185">Reference proteome</keyword>
<dbReference type="HAMAP" id="MF_00862">
    <property type="entry name" value="DabB"/>
    <property type="match status" value="1"/>
</dbReference>
<dbReference type="InterPro" id="IPR003945">
    <property type="entry name" value="NU5C-like"/>
</dbReference>
<feature type="transmembrane region" description="Helical" evidence="7">
    <location>
        <begin position="346"/>
        <end position="364"/>
    </location>
</feature>
<dbReference type="PRINTS" id="PR01434">
    <property type="entry name" value="NADHDHGNASE5"/>
</dbReference>
<dbReference type="GO" id="GO:0012505">
    <property type="term" value="C:endomembrane system"/>
    <property type="evidence" value="ECO:0007669"/>
    <property type="project" value="UniProtKB-SubCell"/>
</dbReference>
<feature type="transmembrane region" description="Helical" evidence="7">
    <location>
        <begin position="194"/>
        <end position="213"/>
    </location>
</feature>
<proteinExistence type="inferred from homology"/>
<evidence type="ECO:0000313" key="11">
    <source>
        <dbReference type="EMBL" id="QOV89740.1"/>
    </source>
</evidence>
<dbReference type="RefSeq" id="WP_206292798.1">
    <property type="nucleotide sequence ID" value="NZ_CP063458.1"/>
</dbReference>
<dbReference type="GO" id="GO:0008137">
    <property type="term" value="F:NADH dehydrogenase (ubiquinone) activity"/>
    <property type="evidence" value="ECO:0007669"/>
    <property type="project" value="InterPro"/>
</dbReference>
<feature type="domain" description="NADH-Ubiquinone oxidoreductase (complex I) chain 5 N-terminal" evidence="10">
    <location>
        <begin position="27"/>
        <end position="65"/>
    </location>
</feature>
<feature type="transmembrane region" description="Helical" evidence="7">
    <location>
        <begin position="121"/>
        <end position="141"/>
    </location>
</feature>
<evidence type="ECO:0000256" key="7">
    <source>
        <dbReference type="HAMAP-Rule" id="MF_00862"/>
    </source>
</evidence>
<keyword evidence="2 7" id="KW-0813">Transport</keyword>
<dbReference type="EMBL" id="CP063458">
    <property type="protein sequence ID" value="QOV89740.1"/>
    <property type="molecule type" value="Genomic_DNA"/>
</dbReference>
<comment type="similarity">
    <text evidence="7">Belongs to the inorganic carbon transporter (TC 9.A.2) DabB family.</text>
</comment>
<dbReference type="InterPro" id="IPR046396">
    <property type="entry name" value="Transporter_DabB"/>
</dbReference>
<feature type="transmembrane region" description="Helical" evidence="7">
    <location>
        <begin position="30"/>
        <end position="49"/>
    </location>
</feature>
<accession>A0A7M2WZ31</accession>
<dbReference type="GO" id="GO:0015990">
    <property type="term" value="P:electron transport coupled proton transport"/>
    <property type="evidence" value="ECO:0007669"/>
    <property type="project" value="TreeGrafter"/>
</dbReference>
<dbReference type="KEGG" id="hbs:IPV69_26750"/>
<keyword evidence="4 7" id="KW-0812">Transmembrane</keyword>
<organism evidence="11 12">
    <name type="scientific">Humisphaera borealis</name>
    <dbReference type="NCBI Taxonomy" id="2807512"/>
    <lineage>
        <taxon>Bacteria</taxon>
        <taxon>Pseudomonadati</taxon>
        <taxon>Planctomycetota</taxon>
        <taxon>Phycisphaerae</taxon>
        <taxon>Tepidisphaerales</taxon>
        <taxon>Tepidisphaeraceae</taxon>
        <taxon>Humisphaera</taxon>
    </lineage>
</organism>
<dbReference type="Proteomes" id="UP000593765">
    <property type="component" value="Chromosome"/>
</dbReference>
<comment type="subcellular location">
    <subcellularLocation>
        <location evidence="7">Cell membrane</location>
        <topology evidence="7">Multi-pass membrane protein</topology>
    </subcellularLocation>
    <subcellularLocation>
        <location evidence="1">Endomembrane system</location>
        <topology evidence="1">Multi-pass membrane protein</topology>
    </subcellularLocation>
    <subcellularLocation>
        <location evidence="8">Membrane</location>
        <topology evidence="8">Multi-pass membrane protein</topology>
    </subcellularLocation>
</comment>
<keyword evidence="5 7" id="KW-1133">Transmembrane helix</keyword>
<comment type="function">
    <text evidence="7">Part of an energy-coupled inorganic carbon pump.</text>
</comment>
<evidence type="ECO:0000256" key="5">
    <source>
        <dbReference type="ARBA" id="ARBA00022989"/>
    </source>
</evidence>
<evidence type="ECO:0000259" key="10">
    <source>
        <dbReference type="Pfam" id="PF00662"/>
    </source>
</evidence>
<feature type="transmembrane region" description="Helical" evidence="7">
    <location>
        <begin position="225"/>
        <end position="245"/>
    </location>
</feature>
<dbReference type="InterPro" id="IPR001750">
    <property type="entry name" value="ND/Mrp_TM"/>
</dbReference>
<dbReference type="GO" id="GO:0003954">
    <property type="term" value="F:NADH dehydrogenase activity"/>
    <property type="evidence" value="ECO:0007669"/>
    <property type="project" value="TreeGrafter"/>
</dbReference>
<evidence type="ECO:0000256" key="6">
    <source>
        <dbReference type="ARBA" id="ARBA00023136"/>
    </source>
</evidence>
<feature type="transmembrane region" description="Helical" evidence="7">
    <location>
        <begin position="314"/>
        <end position="334"/>
    </location>
</feature>
<evidence type="ECO:0000259" key="9">
    <source>
        <dbReference type="Pfam" id="PF00361"/>
    </source>
</evidence>
<feature type="transmembrane region" description="Helical" evidence="7">
    <location>
        <begin position="265"/>
        <end position="287"/>
    </location>
</feature>
<reference evidence="11 12" key="1">
    <citation type="submission" date="2020-10" db="EMBL/GenBank/DDBJ databases">
        <title>Wide distribution of Phycisphaera-like planctomycetes from WD2101 soil group in peatlands and genome analysis of the first cultivated representative.</title>
        <authorList>
            <person name="Dedysh S.N."/>
            <person name="Beletsky A.V."/>
            <person name="Ivanova A."/>
            <person name="Kulichevskaya I.S."/>
            <person name="Suzina N.E."/>
            <person name="Philippov D.A."/>
            <person name="Rakitin A.L."/>
            <person name="Mardanov A.V."/>
            <person name="Ravin N.V."/>
        </authorList>
    </citation>
    <scope>NUCLEOTIDE SEQUENCE [LARGE SCALE GENOMIC DNA]</scope>
    <source>
        <strain evidence="11 12">M1803</strain>
    </source>
</reference>
<name>A0A7M2WZ31_9BACT</name>